<protein>
    <submittedName>
        <fullName evidence="2">Pimeloyl-ACP methyl ester carboxylesterase</fullName>
    </submittedName>
</protein>
<dbReference type="InterPro" id="IPR000639">
    <property type="entry name" value="Epox_hydrolase-like"/>
</dbReference>
<dbReference type="Pfam" id="PF12697">
    <property type="entry name" value="Abhydrolase_6"/>
    <property type="match status" value="1"/>
</dbReference>
<dbReference type="PANTHER" id="PTHR43798">
    <property type="entry name" value="MONOACYLGLYCEROL LIPASE"/>
    <property type="match status" value="1"/>
</dbReference>
<dbReference type="eggNOG" id="COG2267">
    <property type="taxonomic scope" value="Bacteria"/>
</dbReference>
<reference evidence="2 3" key="1">
    <citation type="submission" date="2016-10" db="EMBL/GenBank/DDBJ databases">
        <authorList>
            <person name="de Groot N.N."/>
        </authorList>
    </citation>
    <scope>NUCLEOTIDE SEQUENCE [LARGE SCALE GENOMIC DNA]</scope>
    <source>
        <strain evidence="2 3">DSM 22788</strain>
    </source>
</reference>
<evidence type="ECO:0000259" key="1">
    <source>
        <dbReference type="Pfam" id="PF12697"/>
    </source>
</evidence>
<organism evidence="2 3">
    <name type="scientific">Leucobacter chromiiresistens</name>
    <dbReference type="NCBI Taxonomy" id="1079994"/>
    <lineage>
        <taxon>Bacteria</taxon>
        <taxon>Bacillati</taxon>
        <taxon>Actinomycetota</taxon>
        <taxon>Actinomycetes</taxon>
        <taxon>Micrococcales</taxon>
        <taxon>Microbacteriaceae</taxon>
        <taxon>Leucobacter</taxon>
    </lineage>
</organism>
<dbReference type="PANTHER" id="PTHR43798:SF33">
    <property type="entry name" value="HYDROLASE, PUTATIVE (AFU_ORTHOLOGUE AFUA_2G14860)-RELATED"/>
    <property type="match status" value="1"/>
</dbReference>
<evidence type="ECO:0000313" key="2">
    <source>
        <dbReference type="EMBL" id="SDQ30430.1"/>
    </source>
</evidence>
<dbReference type="GO" id="GO:0003824">
    <property type="term" value="F:catalytic activity"/>
    <property type="evidence" value="ECO:0007669"/>
    <property type="project" value="InterPro"/>
</dbReference>
<dbReference type="EMBL" id="FNKB01000001">
    <property type="protein sequence ID" value="SDQ30430.1"/>
    <property type="molecule type" value="Genomic_DNA"/>
</dbReference>
<dbReference type="SUPFAM" id="SSF53474">
    <property type="entry name" value="alpha/beta-Hydrolases"/>
    <property type="match status" value="1"/>
</dbReference>
<name>A0A1H0ZSP6_9MICO</name>
<proteinExistence type="predicted"/>
<dbReference type="InterPro" id="IPR000073">
    <property type="entry name" value="AB_hydrolase_1"/>
</dbReference>
<sequence>MIHAPRALRIPALGADTRAWEYGAEAGETLILVHGFRGDHHGLEGIAMRIAALRPELRIIVPDLPGFGESAAILGRTHDLELYGEWLRAFSSAVAPDGFDVLGHSFGSLVVACAIAGGLTPRRLLLINPISSPALSGPQAALTRLAIGYYRAADLLPERAARALLGNAAIVRVMSEVMAKTGDRELRAWIHDQHARYFSTFAHPTTLLEAFRASVSHTVPEFSDAFAMPTLIIAGERDDITPLVRQLELHRRVPGSELRIVPGSGHLVHYEAVNDAAAYAVDFIAPLSVASASASIPASASGEERA</sequence>
<dbReference type="Gene3D" id="3.40.50.1820">
    <property type="entry name" value="alpha/beta hydrolase"/>
    <property type="match status" value="1"/>
</dbReference>
<evidence type="ECO:0000313" key="3">
    <source>
        <dbReference type="Proteomes" id="UP000182690"/>
    </source>
</evidence>
<dbReference type="STRING" id="1079994.SAMN04488565_2030"/>
<dbReference type="InterPro" id="IPR029058">
    <property type="entry name" value="AB_hydrolase_fold"/>
</dbReference>
<dbReference type="Proteomes" id="UP000182690">
    <property type="component" value="Unassembled WGS sequence"/>
</dbReference>
<accession>A0A1H0ZSP6</accession>
<dbReference type="PRINTS" id="PR00111">
    <property type="entry name" value="ABHYDROLASE"/>
</dbReference>
<feature type="domain" description="AB hydrolase-1" evidence="1">
    <location>
        <begin position="30"/>
        <end position="271"/>
    </location>
</feature>
<dbReference type="RefSeq" id="WP_010157239.1">
    <property type="nucleotide sequence ID" value="NZ_FNKB01000001.1"/>
</dbReference>
<dbReference type="PRINTS" id="PR00412">
    <property type="entry name" value="EPOXHYDRLASE"/>
</dbReference>
<dbReference type="GO" id="GO:0016020">
    <property type="term" value="C:membrane"/>
    <property type="evidence" value="ECO:0007669"/>
    <property type="project" value="TreeGrafter"/>
</dbReference>
<gene>
    <name evidence="2" type="ORF">SAMN04488565_2030</name>
</gene>
<dbReference type="AlphaFoldDB" id="A0A1H0ZSP6"/>
<dbReference type="InterPro" id="IPR050266">
    <property type="entry name" value="AB_hydrolase_sf"/>
</dbReference>